<evidence type="ECO:0000256" key="6">
    <source>
        <dbReference type="ARBA" id="ARBA00023008"/>
    </source>
</evidence>
<dbReference type="Proteomes" id="UP000235145">
    <property type="component" value="Unassembled WGS sequence"/>
</dbReference>
<keyword evidence="7" id="KW-1015">Disulfide bond</keyword>
<dbReference type="SUPFAM" id="SSF48056">
    <property type="entry name" value="Di-copper centre-containing domain"/>
    <property type="match status" value="1"/>
</dbReference>
<keyword evidence="4" id="KW-0883">Thioether bond</keyword>
<comment type="cofactor">
    <cofactor evidence="1">
        <name>Cu(2+)</name>
        <dbReference type="ChEBI" id="CHEBI:29036"/>
    </cofactor>
</comment>
<evidence type="ECO:0000256" key="1">
    <source>
        <dbReference type="ARBA" id="ARBA00001973"/>
    </source>
</evidence>
<keyword evidence="5" id="KW-0560">Oxidoreductase</keyword>
<dbReference type="InterPro" id="IPR022739">
    <property type="entry name" value="Polyphenol_oxidase_cen"/>
</dbReference>
<evidence type="ECO:0000256" key="7">
    <source>
        <dbReference type="ARBA" id="ARBA00023157"/>
    </source>
</evidence>
<dbReference type="SMR" id="A0A9R1UHH1"/>
<dbReference type="Pfam" id="PF12143">
    <property type="entry name" value="PPO1_KFDV"/>
    <property type="match status" value="1"/>
</dbReference>
<accession>A0A9R1UHH1</accession>
<dbReference type="GO" id="GO:0046872">
    <property type="term" value="F:metal ion binding"/>
    <property type="evidence" value="ECO:0007669"/>
    <property type="project" value="UniProtKB-KW"/>
</dbReference>
<organism evidence="9 10">
    <name type="scientific">Lactuca sativa</name>
    <name type="common">Garden lettuce</name>
    <dbReference type="NCBI Taxonomy" id="4236"/>
    <lineage>
        <taxon>Eukaryota</taxon>
        <taxon>Viridiplantae</taxon>
        <taxon>Streptophyta</taxon>
        <taxon>Embryophyta</taxon>
        <taxon>Tracheophyta</taxon>
        <taxon>Spermatophyta</taxon>
        <taxon>Magnoliopsida</taxon>
        <taxon>eudicotyledons</taxon>
        <taxon>Gunneridae</taxon>
        <taxon>Pentapetalae</taxon>
        <taxon>asterids</taxon>
        <taxon>campanulids</taxon>
        <taxon>Asterales</taxon>
        <taxon>Asteraceae</taxon>
        <taxon>Cichorioideae</taxon>
        <taxon>Cichorieae</taxon>
        <taxon>Lactucinae</taxon>
        <taxon>Lactuca</taxon>
    </lineage>
</organism>
<dbReference type="Pfam" id="PF12142">
    <property type="entry name" value="PPO1_DWL"/>
    <property type="match status" value="1"/>
</dbReference>
<sequence>MGNFYSAGYDPLFYGHHANVDRLWSIWKGMDRKGHKDPTSIDWLDASYVFYDENEELVRVYNRDCVDTRRMGYKYERSAIPWIESRPTPHAKGANVAVNAVASGIVPKVENLTFPLTINKTFEVLVPRPAKNRTNADKEKANELLMINGIKFDCERFFKFDVIVDDLDDGVEVTAADSEFAGSFAQLPHGDSDEKMLMTSGASFGITELLEDIEAEGDDSILVKIVPKEGCDDVTISNIKVVLVPSE</sequence>
<evidence type="ECO:0000259" key="8">
    <source>
        <dbReference type="PROSITE" id="PS00498"/>
    </source>
</evidence>
<evidence type="ECO:0000256" key="4">
    <source>
        <dbReference type="ARBA" id="ARBA00022784"/>
    </source>
</evidence>
<dbReference type="Pfam" id="PF00264">
    <property type="entry name" value="Tyrosinase"/>
    <property type="match status" value="1"/>
</dbReference>
<dbReference type="PANTHER" id="PTHR11474:SF119">
    <property type="entry name" value="CATECHOL OXIDASE"/>
    <property type="match status" value="1"/>
</dbReference>
<gene>
    <name evidence="9" type="ORF">LSAT_V11C900497190</name>
</gene>
<dbReference type="GO" id="GO:0004097">
    <property type="term" value="F:catechol oxidase activity"/>
    <property type="evidence" value="ECO:0007669"/>
    <property type="project" value="InterPro"/>
</dbReference>
<name>A0A9R1UHH1_LACSA</name>
<dbReference type="EMBL" id="NBSK02000009">
    <property type="protein sequence ID" value="KAJ0187276.1"/>
    <property type="molecule type" value="Genomic_DNA"/>
</dbReference>
<dbReference type="InterPro" id="IPR002227">
    <property type="entry name" value="Tyrosinase_Cu-bd"/>
</dbReference>
<dbReference type="Gene3D" id="1.10.1280.10">
    <property type="entry name" value="Di-copper center containing domain from catechol oxidase"/>
    <property type="match status" value="1"/>
</dbReference>
<evidence type="ECO:0000313" key="10">
    <source>
        <dbReference type="Proteomes" id="UP000235145"/>
    </source>
</evidence>
<comment type="caution">
    <text evidence="9">The sequence shown here is derived from an EMBL/GenBank/DDBJ whole genome shotgun (WGS) entry which is preliminary data.</text>
</comment>
<comment type="similarity">
    <text evidence="2">Belongs to the tyrosinase family.</text>
</comment>
<dbReference type="PANTHER" id="PTHR11474">
    <property type="entry name" value="TYROSINASE FAMILY MEMBER"/>
    <property type="match status" value="1"/>
</dbReference>
<keyword evidence="6" id="KW-0186">Copper</keyword>
<evidence type="ECO:0000313" key="9">
    <source>
        <dbReference type="EMBL" id="KAJ0187276.1"/>
    </source>
</evidence>
<evidence type="ECO:0000256" key="3">
    <source>
        <dbReference type="ARBA" id="ARBA00022723"/>
    </source>
</evidence>
<dbReference type="InterPro" id="IPR008922">
    <property type="entry name" value="Di-copper_centre_dom_sf"/>
</dbReference>
<dbReference type="Gramene" id="rna-gnl|WGS:NBSK|LSAT_0X6520_mrna">
    <property type="protein sequence ID" value="cds-PLY67794.1"/>
    <property type="gene ID" value="gene-LSAT_0X6520"/>
</dbReference>
<protein>
    <recommendedName>
        <fullName evidence="8">Tyrosinase copper-binding domain-containing protein</fullName>
    </recommendedName>
</protein>
<keyword evidence="10" id="KW-1185">Reference proteome</keyword>
<evidence type="ECO:0000256" key="5">
    <source>
        <dbReference type="ARBA" id="ARBA00023002"/>
    </source>
</evidence>
<proteinExistence type="inferred from homology"/>
<feature type="domain" description="Tyrosinase copper-binding" evidence="8">
    <location>
        <begin position="10"/>
        <end position="21"/>
    </location>
</feature>
<dbReference type="InterPro" id="IPR050316">
    <property type="entry name" value="Tyrosinase/Hemocyanin"/>
</dbReference>
<dbReference type="AlphaFoldDB" id="A0A9R1UHH1"/>
<dbReference type="PROSITE" id="PS00498">
    <property type="entry name" value="TYROSINASE_2"/>
    <property type="match status" value="1"/>
</dbReference>
<evidence type="ECO:0000256" key="2">
    <source>
        <dbReference type="ARBA" id="ARBA00009928"/>
    </source>
</evidence>
<keyword evidence="3" id="KW-0479">Metal-binding</keyword>
<reference evidence="9 10" key="1">
    <citation type="journal article" date="2017" name="Nat. Commun.">
        <title>Genome assembly with in vitro proximity ligation data and whole-genome triplication in lettuce.</title>
        <authorList>
            <person name="Reyes-Chin-Wo S."/>
            <person name="Wang Z."/>
            <person name="Yang X."/>
            <person name="Kozik A."/>
            <person name="Arikit S."/>
            <person name="Song C."/>
            <person name="Xia L."/>
            <person name="Froenicke L."/>
            <person name="Lavelle D.O."/>
            <person name="Truco M.J."/>
            <person name="Xia R."/>
            <person name="Zhu S."/>
            <person name="Xu C."/>
            <person name="Xu H."/>
            <person name="Xu X."/>
            <person name="Cox K."/>
            <person name="Korf I."/>
            <person name="Meyers B.C."/>
            <person name="Michelmore R.W."/>
        </authorList>
    </citation>
    <scope>NUCLEOTIDE SEQUENCE [LARGE SCALE GENOMIC DNA]</scope>
    <source>
        <strain evidence="10">cv. Salinas</strain>
        <tissue evidence="9">Seedlings</tissue>
    </source>
</reference>
<dbReference type="InterPro" id="IPR022740">
    <property type="entry name" value="Polyphenol_oxidase_C"/>
</dbReference>